<dbReference type="Gramene" id="KVI05305">
    <property type="protein sequence ID" value="KVI05305"/>
    <property type="gene ID" value="Ccrd_016370"/>
</dbReference>
<evidence type="ECO:0000259" key="7">
    <source>
        <dbReference type="PROSITE" id="PS50217"/>
    </source>
</evidence>
<evidence type="ECO:0000256" key="4">
    <source>
        <dbReference type="ARBA" id="ARBA00023163"/>
    </source>
</evidence>
<gene>
    <name evidence="8" type="ORF">Ccrd_016370</name>
</gene>
<dbReference type="InterPro" id="IPR046347">
    <property type="entry name" value="bZIP_sf"/>
</dbReference>
<keyword evidence="9" id="KW-1185">Reference proteome</keyword>
<evidence type="ECO:0000313" key="9">
    <source>
        <dbReference type="Proteomes" id="UP000243975"/>
    </source>
</evidence>
<dbReference type="OrthoDB" id="551672at2759"/>
<keyword evidence="5" id="KW-0539">Nucleus</keyword>
<keyword evidence="6" id="KW-0175">Coiled coil</keyword>
<keyword evidence="3" id="KW-0238">DNA-binding</keyword>
<dbReference type="STRING" id="59895.A0A103YA63"/>
<sequence>MAANYHTSFSSSVDFGTNVHHHHRQPMVKQFSSSVSCNNSSSTWDHESQMNMVIQDRKHRRMISNRESARRSRMRKQRQLEELCTQVVWLKNQNHGLLDQLNRFLESQKQVIQENRKLKKETLELRKLLSEAQLATTYTGLGDIGFFRDLDDDGYLLPSCTTVQSSHETTVSSANTNDSSTLLH</sequence>
<dbReference type="PANTHER" id="PTHR46324:SF3">
    <property type="entry name" value="BASIC LEUCINE ZIPPER 43-RELATED"/>
    <property type="match status" value="1"/>
</dbReference>
<evidence type="ECO:0000313" key="8">
    <source>
        <dbReference type="EMBL" id="KVI05305.1"/>
    </source>
</evidence>
<feature type="coiled-coil region" evidence="6">
    <location>
        <begin position="66"/>
        <end position="135"/>
    </location>
</feature>
<dbReference type="EMBL" id="LEKV01001880">
    <property type="protein sequence ID" value="KVI05305.1"/>
    <property type="molecule type" value="Genomic_DNA"/>
</dbReference>
<keyword evidence="2" id="KW-0805">Transcription regulation</keyword>
<dbReference type="InterPro" id="IPR045314">
    <property type="entry name" value="bZIP_plant_GBF1"/>
</dbReference>
<keyword evidence="4" id="KW-0804">Transcription</keyword>
<protein>
    <submittedName>
        <fullName evidence="8">Basic-leucine zipper domain-containing protein</fullName>
    </submittedName>
</protein>
<dbReference type="CDD" id="cd14702">
    <property type="entry name" value="bZIP_plant_GBF1"/>
    <property type="match status" value="1"/>
</dbReference>
<dbReference type="AlphaFoldDB" id="A0A103YA63"/>
<dbReference type="InterPro" id="IPR004827">
    <property type="entry name" value="bZIP"/>
</dbReference>
<dbReference type="GO" id="GO:0046983">
    <property type="term" value="F:protein dimerization activity"/>
    <property type="evidence" value="ECO:0007669"/>
    <property type="project" value="UniProtKB-ARBA"/>
</dbReference>
<name>A0A103YA63_CYNCS</name>
<evidence type="ECO:0000256" key="5">
    <source>
        <dbReference type="ARBA" id="ARBA00023242"/>
    </source>
</evidence>
<feature type="domain" description="BZIP" evidence="7">
    <location>
        <begin position="55"/>
        <end position="118"/>
    </location>
</feature>
<proteinExistence type="predicted"/>
<dbReference type="SMART" id="SM00338">
    <property type="entry name" value="BRLZ"/>
    <property type="match status" value="1"/>
</dbReference>
<dbReference type="PROSITE" id="PS50217">
    <property type="entry name" value="BZIP"/>
    <property type="match status" value="1"/>
</dbReference>
<evidence type="ECO:0000256" key="2">
    <source>
        <dbReference type="ARBA" id="ARBA00023015"/>
    </source>
</evidence>
<comment type="subcellular location">
    <subcellularLocation>
        <location evidence="1">Nucleus</location>
    </subcellularLocation>
</comment>
<dbReference type="GO" id="GO:0003700">
    <property type="term" value="F:DNA-binding transcription factor activity"/>
    <property type="evidence" value="ECO:0007669"/>
    <property type="project" value="InterPro"/>
</dbReference>
<organism evidence="8 9">
    <name type="scientific">Cynara cardunculus var. scolymus</name>
    <name type="common">Globe artichoke</name>
    <name type="synonym">Cynara scolymus</name>
    <dbReference type="NCBI Taxonomy" id="59895"/>
    <lineage>
        <taxon>Eukaryota</taxon>
        <taxon>Viridiplantae</taxon>
        <taxon>Streptophyta</taxon>
        <taxon>Embryophyta</taxon>
        <taxon>Tracheophyta</taxon>
        <taxon>Spermatophyta</taxon>
        <taxon>Magnoliopsida</taxon>
        <taxon>eudicotyledons</taxon>
        <taxon>Gunneridae</taxon>
        <taxon>Pentapetalae</taxon>
        <taxon>asterids</taxon>
        <taxon>campanulids</taxon>
        <taxon>Asterales</taxon>
        <taxon>Asteraceae</taxon>
        <taxon>Carduoideae</taxon>
        <taxon>Cardueae</taxon>
        <taxon>Carduinae</taxon>
        <taxon>Cynara</taxon>
    </lineage>
</organism>
<dbReference type="GO" id="GO:0003677">
    <property type="term" value="F:DNA binding"/>
    <property type="evidence" value="ECO:0007669"/>
    <property type="project" value="UniProtKB-KW"/>
</dbReference>
<dbReference type="SUPFAM" id="SSF57959">
    <property type="entry name" value="Leucine zipper domain"/>
    <property type="match status" value="1"/>
</dbReference>
<reference evidence="8 9" key="1">
    <citation type="journal article" date="2016" name="Sci. Rep.">
        <title>The genome sequence of the outbreeding globe artichoke constructed de novo incorporating a phase-aware low-pass sequencing strategy of F1 progeny.</title>
        <authorList>
            <person name="Scaglione D."/>
            <person name="Reyes-Chin-Wo S."/>
            <person name="Acquadro A."/>
            <person name="Froenicke L."/>
            <person name="Portis E."/>
            <person name="Beitel C."/>
            <person name="Tirone M."/>
            <person name="Mauro R."/>
            <person name="Lo Monaco A."/>
            <person name="Mauromicale G."/>
            <person name="Faccioli P."/>
            <person name="Cattivelli L."/>
            <person name="Rieseberg L."/>
            <person name="Michelmore R."/>
            <person name="Lanteri S."/>
        </authorList>
    </citation>
    <scope>NUCLEOTIDE SEQUENCE [LARGE SCALE GENOMIC DNA]</scope>
    <source>
        <strain evidence="8">2C</strain>
    </source>
</reference>
<dbReference type="Proteomes" id="UP000243975">
    <property type="component" value="Unassembled WGS sequence"/>
</dbReference>
<dbReference type="InterPro" id="IPR044521">
    <property type="entry name" value="AtbZIP8/43"/>
</dbReference>
<dbReference type="PANTHER" id="PTHR46324">
    <property type="entry name" value="BASIC LEUCINE ZIPPER 43-RELATED"/>
    <property type="match status" value="1"/>
</dbReference>
<dbReference type="FunFam" id="1.20.5.170:FF:000020">
    <property type="entry name" value="BZIP transcription factor"/>
    <property type="match status" value="1"/>
</dbReference>
<dbReference type="Pfam" id="PF00170">
    <property type="entry name" value="bZIP_1"/>
    <property type="match status" value="1"/>
</dbReference>
<evidence type="ECO:0000256" key="3">
    <source>
        <dbReference type="ARBA" id="ARBA00023125"/>
    </source>
</evidence>
<dbReference type="GO" id="GO:0005634">
    <property type="term" value="C:nucleus"/>
    <property type="evidence" value="ECO:0007669"/>
    <property type="project" value="UniProtKB-SubCell"/>
</dbReference>
<accession>A0A103YA63</accession>
<dbReference type="PROSITE" id="PS00036">
    <property type="entry name" value="BZIP_BASIC"/>
    <property type="match status" value="1"/>
</dbReference>
<evidence type="ECO:0000256" key="6">
    <source>
        <dbReference type="SAM" id="Coils"/>
    </source>
</evidence>
<dbReference type="Gene3D" id="1.20.5.170">
    <property type="match status" value="1"/>
</dbReference>
<comment type="caution">
    <text evidence="8">The sequence shown here is derived from an EMBL/GenBank/DDBJ whole genome shotgun (WGS) entry which is preliminary data.</text>
</comment>
<evidence type="ECO:0000256" key="1">
    <source>
        <dbReference type="ARBA" id="ARBA00004123"/>
    </source>
</evidence>
<dbReference type="OMA" id="NETDEGH"/>